<gene>
    <name evidence="1" type="ORF">FPE_LOCUS32592</name>
</gene>
<protein>
    <submittedName>
        <fullName evidence="1">Uncharacterized protein</fullName>
    </submittedName>
</protein>
<evidence type="ECO:0000313" key="2">
    <source>
        <dbReference type="Proteomes" id="UP000834106"/>
    </source>
</evidence>
<dbReference type="Proteomes" id="UP000834106">
    <property type="component" value="Chromosome 21"/>
</dbReference>
<dbReference type="EMBL" id="OU503056">
    <property type="protein sequence ID" value="CAI9785162.1"/>
    <property type="molecule type" value="Genomic_DNA"/>
</dbReference>
<dbReference type="AlphaFoldDB" id="A0AAD2ABI8"/>
<accession>A0AAD2ABI8</accession>
<organism evidence="1 2">
    <name type="scientific">Fraxinus pennsylvanica</name>
    <dbReference type="NCBI Taxonomy" id="56036"/>
    <lineage>
        <taxon>Eukaryota</taxon>
        <taxon>Viridiplantae</taxon>
        <taxon>Streptophyta</taxon>
        <taxon>Embryophyta</taxon>
        <taxon>Tracheophyta</taxon>
        <taxon>Spermatophyta</taxon>
        <taxon>Magnoliopsida</taxon>
        <taxon>eudicotyledons</taxon>
        <taxon>Gunneridae</taxon>
        <taxon>Pentapetalae</taxon>
        <taxon>asterids</taxon>
        <taxon>lamiids</taxon>
        <taxon>Lamiales</taxon>
        <taxon>Oleaceae</taxon>
        <taxon>Oleeae</taxon>
        <taxon>Fraxinus</taxon>
    </lineage>
</organism>
<keyword evidence="2" id="KW-1185">Reference proteome</keyword>
<name>A0AAD2ABI8_9LAMI</name>
<reference evidence="1" key="1">
    <citation type="submission" date="2023-05" db="EMBL/GenBank/DDBJ databases">
        <authorList>
            <person name="Huff M."/>
        </authorList>
    </citation>
    <scope>NUCLEOTIDE SEQUENCE</scope>
</reference>
<proteinExistence type="predicted"/>
<evidence type="ECO:0000313" key="1">
    <source>
        <dbReference type="EMBL" id="CAI9785162.1"/>
    </source>
</evidence>
<sequence length="133" mass="14670">MQLIFVIAAHLSPHPHLFTGESLFLLTFDTLCLGAILIQRATTAARLCSCNGSLMVCWEIEQSLQSSTGEACYLFGYPKRLVSKYCQLVHISESLASIGTPLFPSLEMELQKTVRNQLETPKVRPAALKSIVS</sequence>